<dbReference type="InterPro" id="IPR001005">
    <property type="entry name" value="SANT/Myb"/>
</dbReference>
<feature type="compositionally biased region" description="Low complexity" evidence="1">
    <location>
        <begin position="132"/>
        <end position="147"/>
    </location>
</feature>
<name>A0A9P7QC69_9HYPO</name>
<feature type="compositionally biased region" description="Basic and acidic residues" evidence="1">
    <location>
        <begin position="278"/>
        <end position="296"/>
    </location>
</feature>
<reference evidence="4 5" key="1">
    <citation type="journal article" date="2020" name="bioRxiv">
        <title>Whole genome comparisons of ergot fungi reveals the divergence and evolution of species within the genus Claviceps are the result of varying mechanisms driving genome evolution and host range expansion.</title>
        <authorList>
            <person name="Wyka S.A."/>
            <person name="Mondo S.J."/>
            <person name="Liu M."/>
            <person name="Dettman J."/>
            <person name="Nalam V."/>
            <person name="Broders K.D."/>
        </authorList>
    </citation>
    <scope>NUCLEOTIDE SEQUENCE [LARGE SCALE GENOMIC DNA]</scope>
    <source>
        <strain evidence="4 5">Clav52</strain>
    </source>
</reference>
<dbReference type="PANTHER" id="PTHR45614">
    <property type="entry name" value="MYB PROTEIN-RELATED"/>
    <property type="match status" value="1"/>
</dbReference>
<dbReference type="PROSITE" id="PS50090">
    <property type="entry name" value="MYB_LIKE"/>
    <property type="match status" value="2"/>
</dbReference>
<feature type="domain" description="HTH myb-type" evidence="3">
    <location>
        <begin position="14"/>
        <end position="61"/>
    </location>
</feature>
<dbReference type="InterPro" id="IPR050560">
    <property type="entry name" value="MYB_TF"/>
</dbReference>
<dbReference type="CDD" id="cd00167">
    <property type="entry name" value="SANT"/>
    <property type="match status" value="2"/>
</dbReference>
<dbReference type="PROSITE" id="PS51294">
    <property type="entry name" value="HTH_MYB"/>
    <property type="match status" value="1"/>
</dbReference>
<dbReference type="EMBL" id="SRRH01000633">
    <property type="protein sequence ID" value="KAG6286411.1"/>
    <property type="molecule type" value="Genomic_DNA"/>
</dbReference>
<comment type="caution">
    <text evidence="4">The sequence shown here is derived from an EMBL/GenBank/DDBJ whole genome shotgun (WGS) entry which is preliminary data.</text>
</comment>
<evidence type="ECO:0000259" key="3">
    <source>
        <dbReference type="PROSITE" id="PS51294"/>
    </source>
</evidence>
<evidence type="ECO:0000256" key="1">
    <source>
        <dbReference type="SAM" id="MobiDB-lite"/>
    </source>
</evidence>
<dbReference type="Proteomes" id="UP000707071">
    <property type="component" value="Unassembled WGS sequence"/>
</dbReference>
<gene>
    <name evidence="4" type="ORF">E4U09_006743</name>
</gene>
<feature type="domain" description="Myb-like" evidence="2">
    <location>
        <begin position="18"/>
        <end position="57"/>
    </location>
</feature>
<dbReference type="AlphaFoldDB" id="A0A9P7QC69"/>
<dbReference type="GO" id="GO:0000981">
    <property type="term" value="F:DNA-binding transcription factor activity, RNA polymerase II-specific"/>
    <property type="evidence" value="ECO:0007669"/>
    <property type="project" value="TreeGrafter"/>
</dbReference>
<evidence type="ECO:0000259" key="2">
    <source>
        <dbReference type="PROSITE" id="PS50090"/>
    </source>
</evidence>
<dbReference type="GO" id="GO:0000978">
    <property type="term" value="F:RNA polymerase II cis-regulatory region sequence-specific DNA binding"/>
    <property type="evidence" value="ECO:0007669"/>
    <property type="project" value="TreeGrafter"/>
</dbReference>
<proteinExistence type="predicted"/>
<organism evidence="4 5">
    <name type="scientific">Claviceps aff. purpurea</name>
    <dbReference type="NCBI Taxonomy" id="1967640"/>
    <lineage>
        <taxon>Eukaryota</taxon>
        <taxon>Fungi</taxon>
        <taxon>Dikarya</taxon>
        <taxon>Ascomycota</taxon>
        <taxon>Pezizomycotina</taxon>
        <taxon>Sordariomycetes</taxon>
        <taxon>Hypocreomycetidae</taxon>
        <taxon>Hypocreales</taxon>
        <taxon>Clavicipitaceae</taxon>
        <taxon>Claviceps</taxon>
    </lineage>
</organism>
<feature type="region of interest" description="Disordered" evidence="1">
    <location>
        <begin position="261"/>
        <end position="336"/>
    </location>
</feature>
<keyword evidence="5" id="KW-1185">Reference proteome</keyword>
<evidence type="ECO:0000313" key="5">
    <source>
        <dbReference type="Proteomes" id="UP000707071"/>
    </source>
</evidence>
<dbReference type="InterPro" id="IPR009057">
    <property type="entry name" value="Homeodomain-like_sf"/>
</dbReference>
<dbReference type="PANTHER" id="PTHR45614:SF51">
    <property type="entry name" value="MYB-LIKE DNA-BINDING PROTEIN BAS1"/>
    <property type="match status" value="1"/>
</dbReference>
<dbReference type="InterPro" id="IPR017930">
    <property type="entry name" value="Myb_dom"/>
</dbReference>
<dbReference type="Gene3D" id="1.10.10.60">
    <property type="entry name" value="Homeodomain-like"/>
    <property type="match status" value="1"/>
</dbReference>
<protein>
    <recommendedName>
        <fullName evidence="6">DRPLA protein</fullName>
    </recommendedName>
</protein>
<dbReference type="GO" id="GO:0005634">
    <property type="term" value="C:nucleus"/>
    <property type="evidence" value="ECO:0007669"/>
    <property type="project" value="TreeGrafter"/>
</dbReference>
<feature type="domain" description="Myb-like" evidence="2">
    <location>
        <begin position="159"/>
        <end position="200"/>
    </location>
</feature>
<dbReference type="SUPFAM" id="SSF46689">
    <property type="entry name" value="Homeodomain-like"/>
    <property type="match status" value="2"/>
</dbReference>
<dbReference type="SMART" id="SM00717">
    <property type="entry name" value="SANT"/>
    <property type="match status" value="2"/>
</dbReference>
<feature type="region of interest" description="Disordered" evidence="1">
    <location>
        <begin position="127"/>
        <end position="155"/>
    </location>
</feature>
<sequence>MGSPERTDSLQVQRGTLWAEEEDNLIVQLRMSGKAWKDISLPGRTTKSCKMRYNNYLRSQLELDEEGLNDLARLDKEKMWAQVASKMVVTWSEAEKIHWKIGKAHMANRGSDDSFLTTRVDLPPHQADDAKAQAQIQQQDQQQQQHQEGLEGVRSGTIWSGEEEKFLFANKRSGMGWKEISDGLPGRTFAGCQAHYAEQIKTGPAWPQERKNELCKVYESLKRSMWSKIGEQLKVRWEVAEDMHWGLGRAGMEKRARVTLSSQTAVGLAPPEEDSDSIEVHHHSDEEHDQSSRRIDSSSFQTEVTERTPMAHKGPPGSSMTLPSFAEFLAGVPPQR</sequence>
<dbReference type="Pfam" id="PF00249">
    <property type="entry name" value="Myb_DNA-binding"/>
    <property type="match status" value="1"/>
</dbReference>
<evidence type="ECO:0000313" key="4">
    <source>
        <dbReference type="EMBL" id="KAG6286411.1"/>
    </source>
</evidence>
<evidence type="ECO:0008006" key="6">
    <source>
        <dbReference type="Google" id="ProtNLM"/>
    </source>
</evidence>
<accession>A0A9P7QC69</accession>